<dbReference type="AlphaFoldDB" id="A0A1I3HWV4"/>
<dbReference type="InterPro" id="IPR056140">
    <property type="entry name" value="DUF7723"/>
</dbReference>
<keyword evidence="3" id="KW-1185">Reference proteome</keyword>
<dbReference type="OrthoDB" id="1080441at2"/>
<dbReference type="Pfam" id="PF24848">
    <property type="entry name" value="DUF7723"/>
    <property type="match status" value="1"/>
</dbReference>
<protein>
    <recommendedName>
        <fullName evidence="1">DUF7723 domain-containing protein</fullName>
    </recommendedName>
</protein>
<accession>A0A1I3HWV4</accession>
<sequence>MPEKELQKIAENAKIIVNGYAFSKRDDGFISILNLDHPDCAMVISKELEIIETNMDEIEQGIVLSLAKRNLAFLEDDNA</sequence>
<evidence type="ECO:0000313" key="2">
    <source>
        <dbReference type="EMBL" id="SFI40067.1"/>
    </source>
</evidence>
<dbReference type="RefSeq" id="WP_074929718.1">
    <property type="nucleotide sequence ID" value="NZ_FORI01000001.1"/>
</dbReference>
<gene>
    <name evidence="2" type="ORF">SAMN04487775_101131</name>
</gene>
<reference evidence="3" key="1">
    <citation type="submission" date="2016-10" db="EMBL/GenBank/DDBJ databases">
        <authorList>
            <person name="Varghese N."/>
            <person name="Submissions S."/>
        </authorList>
    </citation>
    <scope>NUCLEOTIDE SEQUENCE [LARGE SCALE GENOMIC DNA]</scope>
    <source>
        <strain evidence="3">XBD1002</strain>
    </source>
</reference>
<name>A0A1I3HWV4_9SPIR</name>
<dbReference type="EMBL" id="FORI01000001">
    <property type="protein sequence ID" value="SFI40067.1"/>
    <property type="molecule type" value="Genomic_DNA"/>
</dbReference>
<organism evidence="2 3">
    <name type="scientific">Treponema bryantii</name>
    <dbReference type="NCBI Taxonomy" id="163"/>
    <lineage>
        <taxon>Bacteria</taxon>
        <taxon>Pseudomonadati</taxon>
        <taxon>Spirochaetota</taxon>
        <taxon>Spirochaetia</taxon>
        <taxon>Spirochaetales</taxon>
        <taxon>Treponemataceae</taxon>
        <taxon>Treponema</taxon>
    </lineage>
</organism>
<proteinExistence type="predicted"/>
<dbReference type="Proteomes" id="UP000182737">
    <property type="component" value="Unassembled WGS sequence"/>
</dbReference>
<feature type="domain" description="DUF7723" evidence="1">
    <location>
        <begin position="4"/>
        <end position="74"/>
    </location>
</feature>
<evidence type="ECO:0000259" key="1">
    <source>
        <dbReference type="Pfam" id="PF24848"/>
    </source>
</evidence>
<evidence type="ECO:0000313" key="3">
    <source>
        <dbReference type="Proteomes" id="UP000182737"/>
    </source>
</evidence>